<feature type="domain" description="Dinitrogenase iron-molybdenum cofactor biosynthesis" evidence="3">
    <location>
        <begin position="12"/>
        <end position="103"/>
    </location>
</feature>
<gene>
    <name evidence="4" type="primary">nifX</name>
    <name evidence="4" type="ORF">F6J89_08960</name>
</gene>
<organism evidence="4">
    <name type="scientific">Symploca sp. SIO1C4</name>
    <dbReference type="NCBI Taxonomy" id="2607765"/>
    <lineage>
        <taxon>Bacteria</taxon>
        <taxon>Bacillati</taxon>
        <taxon>Cyanobacteriota</taxon>
        <taxon>Cyanophyceae</taxon>
        <taxon>Coleofasciculales</taxon>
        <taxon>Coleofasciculaceae</taxon>
        <taxon>Symploca</taxon>
    </lineage>
</organism>
<dbReference type="InterPro" id="IPR034169">
    <property type="entry name" value="NifX-like"/>
</dbReference>
<dbReference type="GO" id="GO:0009399">
    <property type="term" value="P:nitrogen fixation"/>
    <property type="evidence" value="ECO:0007669"/>
    <property type="project" value="InterPro"/>
</dbReference>
<dbReference type="SUPFAM" id="SSF53146">
    <property type="entry name" value="Nitrogenase accessory factor-like"/>
    <property type="match status" value="1"/>
</dbReference>
<dbReference type="InterPro" id="IPR036105">
    <property type="entry name" value="DiNase_FeMo-co_biosyn_sf"/>
</dbReference>
<dbReference type="Pfam" id="PF02579">
    <property type="entry name" value="Nitro_FeMo-Co"/>
    <property type="match status" value="1"/>
</dbReference>
<dbReference type="PANTHER" id="PTHR33937:SF1">
    <property type="entry name" value="IRON-MOLIBDENUM COFACTOR PROCESSING PROTEIN"/>
    <property type="match status" value="1"/>
</dbReference>
<dbReference type="InterPro" id="IPR003731">
    <property type="entry name" value="Di-Nase_FeMo-co_biosynth"/>
</dbReference>
<protein>
    <submittedName>
        <fullName evidence="4">Nitrogen fixation protein NifX</fullName>
    </submittedName>
</protein>
<dbReference type="AlphaFoldDB" id="A0A6B3NEZ4"/>
<comment type="caution">
    <text evidence="4">The sequence shown here is derived from an EMBL/GenBank/DDBJ whole genome shotgun (WGS) entry which is preliminary data.</text>
</comment>
<comment type="similarity">
    <text evidence="1">Belongs to the NifX/NifY family.</text>
</comment>
<dbReference type="NCBIfam" id="TIGR02663">
    <property type="entry name" value="nifX"/>
    <property type="match status" value="1"/>
</dbReference>
<evidence type="ECO:0000313" key="4">
    <source>
        <dbReference type="EMBL" id="NER27748.1"/>
    </source>
</evidence>
<evidence type="ECO:0000256" key="1">
    <source>
        <dbReference type="ARBA" id="ARBA00010285"/>
    </source>
</evidence>
<accession>A0A6B3NEZ4</accession>
<dbReference type="PANTHER" id="PTHR33937">
    <property type="entry name" value="IRON-MOLYBDENUM PROTEIN-RELATED-RELATED"/>
    <property type="match status" value="1"/>
</dbReference>
<reference evidence="4" key="1">
    <citation type="submission" date="2019-11" db="EMBL/GenBank/DDBJ databases">
        <title>Genomic insights into an expanded diversity of filamentous marine cyanobacteria reveals the extraordinary biosynthetic potential of Moorea and Okeania.</title>
        <authorList>
            <person name="Ferreira Leao T."/>
            <person name="Wang M."/>
            <person name="Moss N."/>
            <person name="Da Silva R."/>
            <person name="Sanders J."/>
            <person name="Nurk S."/>
            <person name="Gurevich A."/>
            <person name="Humphrey G."/>
            <person name="Reher R."/>
            <person name="Zhu Q."/>
            <person name="Belda-Ferre P."/>
            <person name="Glukhov E."/>
            <person name="Rex R."/>
            <person name="Dorrestein P.C."/>
            <person name="Knight R."/>
            <person name="Pevzner P."/>
            <person name="Gerwick W.H."/>
            <person name="Gerwick L."/>
        </authorList>
    </citation>
    <scope>NUCLEOTIDE SEQUENCE</scope>
    <source>
        <strain evidence="4">SIO1C4</strain>
    </source>
</reference>
<evidence type="ECO:0000256" key="2">
    <source>
        <dbReference type="ARBA" id="ARBA00023231"/>
    </source>
</evidence>
<dbReference type="Gene3D" id="3.30.420.130">
    <property type="entry name" value="Dinitrogenase iron-molybdenum cofactor biosynthesis domain"/>
    <property type="match status" value="1"/>
</dbReference>
<dbReference type="CDD" id="cd00853">
    <property type="entry name" value="NifX"/>
    <property type="match status" value="1"/>
</dbReference>
<keyword evidence="2" id="KW-0535">Nitrogen fixation</keyword>
<evidence type="ECO:0000259" key="3">
    <source>
        <dbReference type="Pfam" id="PF02579"/>
    </source>
</evidence>
<name>A0A6B3NEZ4_9CYAN</name>
<proteinExistence type="inferred from homology"/>
<sequence length="136" mass="15348">MKIAFATNDLLHVNGHFGSAKYMAVYEVNQESYQFVENLEFTGNLQQDGNENKVEPKIAALLDCTIVYVLAIGAGPAARLINKRVTPIKSKDEEEVITDLLNKLVETLNGNPPPWLRKALKPKERNFEEFEEELTV</sequence>
<dbReference type="EMBL" id="JAAHFQ010000130">
    <property type="protein sequence ID" value="NER27748.1"/>
    <property type="molecule type" value="Genomic_DNA"/>
</dbReference>
<dbReference type="GO" id="GO:0051540">
    <property type="term" value="F:metal cluster binding"/>
    <property type="evidence" value="ECO:0007669"/>
    <property type="project" value="InterPro"/>
</dbReference>
<dbReference type="InterPro" id="IPR051840">
    <property type="entry name" value="NifX/NifY_domain"/>
</dbReference>
<dbReference type="InterPro" id="IPR013480">
    <property type="entry name" value="NifX"/>
</dbReference>